<feature type="transmembrane region" description="Helical" evidence="2">
    <location>
        <begin position="161"/>
        <end position="184"/>
    </location>
</feature>
<dbReference type="Proteomes" id="UP000604046">
    <property type="component" value="Unassembled WGS sequence"/>
</dbReference>
<feature type="region of interest" description="Disordered" evidence="1">
    <location>
        <begin position="37"/>
        <end position="57"/>
    </location>
</feature>
<sequence length="542" mass="60967">MGTCQSASCNTECTPGQCSDNCCCRTTHDGREVIVDTRLWHPDSTSNSPRSDADGDADGAKYAAEAFQLRAAGLEQLDLAHATRTVTFRIEQDLLRGVTLTSSIQAFDRLWSSSPASLSVLERGSFYNMSAAVDSLDVFLSHTWHTPGSQKVRALMVQSGGYHFVFGWLVGGGILVCLEAFGVFSEAYYYQRAPSARLGGCLGCIVGLLVAPYLPQFRRQRKRYFLDVACIQQVDPELMQRGIRSLGGFLAASSELRILWSPLYLSRLWCVFELAAYRTANPKGRIVLKPLFAEVGLLYIIMATYWALLADELKVRIWGDSVYATDQTFSNLLQAVSQVAFLPLFHRLRQLLHEKQQRVHQMQSFELAKVDCTVPSDREFIYMSILDWYGSEEGFEQYVRGPLADELVRPFTQIDFPAVYWLMTLTPVIGMGLDFWLNEILRRSNPDPLQAFLAWVIATPLTFMNVLHLCYYLCDCLRPGPGILDFVKSLLVWLVLLFGTSMMFQQHGLLGFGVHVTLAACAAHVAINFLLRWAMRSRKCSK</sequence>
<gene>
    <name evidence="3" type="ORF">SNAT2548_LOCUS26791</name>
</gene>
<evidence type="ECO:0000256" key="2">
    <source>
        <dbReference type="SAM" id="Phobius"/>
    </source>
</evidence>
<dbReference type="EMBL" id="CAJNDS010002443">
    <property type="protein sequence ID" value="CAE7476982.1"/>
    <property type="molecule type" value="Genomic_DNA"/>
</dbReference>
<reference evidence="3" key="1">
    <citation type="submission" date="2021-02" db="EMBL/GenBank/DDBJ databases">
        <authorList>
            <person name="Dougan E. K."/>
            <person name="Rhodes N."/>
            <person name="Thang M."/>
            <person name="Chan C."/>
        </authorList>
    </citation>
    <scope>NUCLEOTIDE SEQUENCE</scope>
</reference>
<evidence type="ECO:0000256" key="1">
    <source>
        <dbReference type="SAM" id="MobiDB-lite"/>
    </source>
</evidence>
<name>A0A812SHC9_9DINO</name>
<feature type="transmembrane region" description="Helical" evidence="2">
    <location>
        <begin position="510"/>
        <end position="531"/>
    </location>
</feature>
<feature type="transmembrane region" description="Helical" evidence="2">
    <location>
        <begin position="486"/>
        <end position="504"/>
    </location>
</feature>
<protein>
    <submittedName>
        <fullName evidence="3">Uncharacterized protein</fullName>
    </submittedName>
</protein>
<feature type="transmembrane region" description="Helical" evidence="2">
    <location>
        <begin position="418"/>
        <end position="437"/>
    </location>
</feature>
<dbReference type="AlphaFoldDB" id="A0A812SHC9"/>
<feature type="transmembrane region" description="Helical" evidence="2">
    <location>
        <begin position="449"/>
        <end position="474"/>
    </location>
</feature>
<evidence type="ECO:0000313" key="4">
    <source>
        <dbReference type="Proteomes" id="UP000604046"/>
    </source>
</evidence>
<keyword evidence="2" id="KW-0812">Transmembrane</keyword>
<organism evidence="3 4">
    <name type="scientific">Symbiodinium natans</name>
    <dbReference type="NCBI Taxonomy" id="878477"/>
    <lineage>
        <taxon>Eukaryota</taxon>
        <taxon>Sar</taxon>
        <taxon>Alveolata</taxon>
        <taxon>Dinophyceae</taxon>
        <taxon>Suessiales</taxon>
        <taxon>Symbiodiniaceae</taxon>
        <taxon>Symbiodinium</taxon>
    </lineage>
</organism>
<keyword evidence="2" id="KW-1133">Transmembrane helix</keyword>
<evidence type="ECO:0000313" key="3">
    <source>
        <dbReference type="EMBL" id="CAE7476982.1"/>
    </source>
</evidence>
<comment type="caution">
    <text evidence="3">The sequence shown here is derived from an EMBL/GenBank/DDBJ whole genome shotgun (WGS) entry which is preliminary data.</text>
</comment>
<accession>A0A812SHC9</accession>
<proteinExistence type="predicted"/>
<keyword evidence="4" id="KW-1185">Reference proteome</keyword>
<keyword evidence="2" id="KW-0472">Membrane</keyword>
<feature type="transmembrane region" description="Helical" evidence="2">
    <location>
        <begin position="329"/>
        <end position="348"/>
    </location>
</feature>
<feature type="transmembrane region" description="Helical" evidence="2">
    <location>
        <begin position="196"/>
        <end position="214"/>
    </location>
</feature>
<feature type="transmembrane region" description="Helical" evidence="2">
    <location>
        <begin position="291"/>
        <end position="309"/>
    </location>
</feature>